<reference evidence="6 7" key="1">
    <citation type="submission" date="2024-02" db="EMBL/GenBank/DDBJ databases">
        <title>Expansion and revision of Xanthobacter and proposal of Roseixanthobacter gen. nov.</title>
        <authorList>
            <person name="Soltysiak M.P.M."/>
            <person name="Jalihal A."/>
            <person name="Ory A."/>
            <person name="Chrisophersen C."/>
            <person name="Lee A.D."/>
            <person name="Boulton J."/>
            <person name="Springer M."/>
        </authorList>
    </citation>
    <scope>NUCLEOTIDE SEQUENCE [LARGE SCALE GENOMIC DNA]</scope>
    <source>
        <strain evidence="6 7">CB5</strain>
    </source>
</reference>
<dbReference type="Gene3D" id="1.10.443.10">
    <property type="entry name" value="Intergrase catalytic core"/>
    <property type="match status" value="1"/>
</dbReference>
<dbReference type="RefSeq" id="WP_394010472.1">
    <property type="nucleotide sequence ID" value="NZ_JBAFUR010000012.1"/>
</dbReference>
<gene>
    <name evidence="6" type="ORF">V5F30_25510</name>
</gene>
<dbReference type="PANTHER" id="PTHR30349:SF41">
    <property type="entry name" value="INTEGRASE_RECOMBINASE PROTEIN MJ0367-RELATED"/>
    <property type="match status" value="1"/>
</dbReference>
<sequence length="482" mass="53957">MNVWWFQMAVPAAVQSAVGKKVVAENLKTADRRLAQHLALARAAHWKREFDLLRASEVETQPPHVVFEEVVQRINWLKQKFRDPDDLDEQLDLLWDGYADPEARRLGVGELSETDPDEVHPEVAAALEAIKAARAGKVEAPAEFRAPFSDLSARYITDIQRDTANRRTMQTISQMEAVFRLFRDHIDNKPLAIVKGKVVAAFFDKVKRLDPNWGRSPDTKGRTLDQLLAFYAKAGGKVLSSRTLNRYVSSLNGLWEWADSRGEVSGKNPFSGHWTKVKTRRNAHAPWTDEALKVVLSLQSSPGSEGKPNPLYWLPRIALLSGMRLNEICSLEWADVQTEEGVTYFDIPEGKTESSVRVVPVHSALAPFLDLCPRSGFLFPSLAPGGPDKKRGWNIGKKFGRVTLAAVKAGSLKAEQRSTFHGFRKNVAQAFERYRIAETEAAQIIGHKKPGMTYGVYSPIGLRIEQKQGLVELLRLPGKGFE</sequence>
<evidence type="ECO:0000313" key="7">
    <source>
        <dbReference type="Proteomes" id="UP001604043"/>
    </source>
</evidence>
<evidence type="ECO:0000256" key="3">
    <source>
        <dbReference type="ARBA" id="ARBA00023125"/>
    </source>
</evidence>
<comment type="similarity">
    <text evidence="1">Belongs to the 'phage' integrase family.</text>
</comment>
<dbReference type="CDD" id="cd01184">
    <property type="entry name" value="INT_C_like_1"/>
    <property type="match status" value="1"/>
</dbReference>
<evidence type="ECO:0000256" key="4">
    <source>
        <dbReference type="ARBA" id="ARBA00023172"/>
    </source>
</evidence>
<dbReference type="InterPro" id="IPR002104">
    <property type="entry name" value="Integrase_catalytic"/>
</dbReference>
<proteinExistence type="inferred from homology"/>
<dbReference type="InterPro" id="IPR046668">
    <property type="entry name" value="DUF6538"/>
</dbReference>
<dbReference type="EMBL" id="JBAFUR010000012">
    <property type="protein sequence ID" value="MFG1255596.1"/>
    <property type="molecule type" value="Genomic_DNA"/>
</dbReference>
<dbReference type="Pfam" id="PF20172">
    <property type="entry name" value="DUF6538"/>
    <property type="match status" value="1"/>
</dbReference>
<accession>A0ABW6ZP06</accession>
<organism evidence="6 7">
    <name type="scientific">Xanthobacter aminoxidans</name>
    <dbReference type="NCBI Taxonomy" id="186280"/>
    <lineage>
        <taxon>Bacteria</taxon>
        <taxon>Pseudomonadati</taxon>
        <taxon>Pseudomonadota</taxon>
        <taxon>Alphaproteobacteria</taxon>
        <taxon>Hyphomicrobiales</taxon>
        <taxon>Xanthobacteraceae</taxon>
        <taxon>Xanthobacter</taxon>
    </lineage>
</organism>
<keyword evidence="3" id="KW-0238">DNA-binding</keyword>
<keyword evidence="2" id="KW-0229">DNA integration</keyword>
<evidence type="ECO:0000313" key="6">
    <source>
        <dbReference type="EMBL" id="MFG1255596.1"/>
    </source>
</evidence>
<dbReference type="InterPro" id="IPR011010">
    <property type="entry name" value="DNA_brk_join_enz"/>
</dbReference>
<dbReference type="Pfam" id="PF00589">
    <property type="entry name" value="Phage_integrase"/>
    <property type="match status" value="1"/>
</dbReference>
<evidence type="ECO:0000259" key="5">
    <source>
        <dbReference type="PROSITE" id="PS51898"/>
    </source>
</evidence>
<evidence type="ECO:0000256" key="2">
    <source>
        <dbReference type="ARBA" id="ARBA00022908"/>
    </source>
</evidence>
<dbReference type="SUPFAM" id="SSF56349">
    <property type="entry name" value="DNA breaking-rejoining enzymes"/>
    <property type="match status" value="1"/>
</dbReference>
<protein>
    <submittedName>
        <fullName evidence="6">Site-specific integrase</fullName>
    </submittedName>
</protein>
<dbReference type="Proteomes" id="UP001604043">
    <property type="component" value="Unassembled WGS sequence"/>
</dbReference>
<keyword evidence="4" id="KW-0233">DNA recombination</keyword>
<comment type="caution">
    <text evidence="6">The sequence shown here is derived from an EMBL/GenBank/DDBJ whole genome shotgun (WGS) entry which is preliminary data.</text>
</comment>
<dbReference type="InterPro" id="IPR013762">
    <property type="entry name" value="Integrase-like_cat_sf"/>
</dbReference>
<evidence type="ECO:0000256" key="1">
    <source>
        <dbReference type="ARBA" id="ARBA00008857"/>
    </source>
</evidence>
<keyword evidence="7" id="KW-1185">Reference proteome</keyword>
<dbReference type="PROSITE" id="PS51898">
    <property type="entry name" value="TYR_RECOMBINASE"/>
    <property type="match status" value="1"/>
</dbReference>
<dbReference type="InterPro" id="IPR050090">
    <property type="entry name" value="Tyrosine_recombinase_XerCD"/>
</dbReference>
<feature type="domain" description="Tyr recombinase" evidence="5">
    <location>
        <begin position="283"/>
        <end position="472"/>
    </location>
</feature>
<name>A0ABW6ZP06_9HYPH</name>
<dbReference type="PANTHER" id="PTHR30349">
    <property type="entry name" value="PHAGE INTEGRASE-RELATED"/>
    <property type="match status" value="1"/>
</dbReference>